<dbReference type="OrthoDB" id="442066at2759"/>
<evidence type="ECO:0000256" key="5">
    <source>
        <dbReference type="ARBA" id="ARBA00022692"/>
    </source>
</evidence>
<dbReference type="Pfam" id="PF13855">
    <property type="entry name" value="LRR_8"/>
    <property type="match status" value="2"/>
</dbReference>
<dbReference type="Pfam" id="PF00560">
    <property type="entry name" value="LRR_1"/>
    <property type="match status" value="5"/>
</dbReference>
<keyword evidence="5 11" id="KW-0812">Transmembrane</keyword>
<dbReference type="GO" id="GO:0005886">
    <property type="term" value="C:plasma membrane"/>
    <property type="evidence" value="ECO:0007669"/>
    <property type="project" value="UniProtKB-SubCell"/>
</dbReference>
<keyword evidence="10" id="KW-0325">Glycoprotein</keyword>
<evidence type="ECO:0000256" key="9">
    <source>
        <dbReference type="ARBA" id="ARBA00023136"/>
    </source>
</evidence>
<dbReference type="Gramene" id="NC10G0046330.1">
    <property type="protein sequence ID" value="NC10G0046330.1:cds"/>
    <property type="gene ID" value="NC10G0046330"/>
</dbReference>
<evidence type="ECO:0000256" key="7">
    <source>
        <dbReference type="ARBA" id="ARBA00022737"/>
    </source>
</evidence>
<feature type="chain" id="PRO_5023856719" description="Leucine-rich repeat-containing N-terminal plant-type domain-containing protein" evidence="12">
    <location>
        <begin position="38"/>
        <end position="792"/>
    </location>
</feature>
<evidence type="ECO:0000256" key="12">
    <source>
        <dbReference type="SAM" id="SignalP"/>
    </source>
</evidence>
<evidence type="ECO:0000256" key="2">
    <source>
        <dbReference type="ARBA" id="ARBA00009592"/>
    </source>
</evidence>
<dbReference type="SMART" id="SM00369">
    <property type="entry name" value="LRR_TYP"/>
    <property type="match status" value="8"/>
</dbReference>
<evidence type="ECO:0000256" key="10">
    <source>
        <dbReference type="ARBA" id="ARBA00023180"/>
    </source>
</evidence>
<keyword evidence="6 12" id="KW-0732">Signal</keyword>
<dbReference type="EMBL" id="LR721775">
    <property type="protein sequence ID" value="VVV61372.1"/>
    <property type="molecule type" value="Genomic_DNA"/>
</dbReference>
<protein>
    <recommendedName>
        <fullName evidence="13">Leucine-rich repeat-containing N-terminal plant-type domain-containing protein</fullName>
    </recommendedName>
</protein>
<evidence type="ECO:0000256" key="3">
    <source>
        <dbReference type="ARBA" id="ARBA00022475"/>
    </source>
</evidence>
<feature type="signal peptide" evidence="12">
    <location>
        <begin position="1"/>
        <end position="37"/>
    </location>
</feature>
<comment type="similarity">
    <text evidence="2">Belongs to the RLP family.</text>
</comment>
<evidence type="ECO:0000259" key="13">
    <source>
        <dbReference type="Pfam" id="PF08263"/>
    </source>
</evidence>
<dbReference type="PRINTS" id="PR00019">
    <property type="entry name" value="LEURICHRPT"/>
</dbReference>
<dbReference type="PANTHER" id="PTHR48063">
    <property type="entry name" value="LRR RECEPTOR-LIKE KINASE"/>
    <property type="match status" value="1"/>
</dbReference>
<dbReference type="AlphaFoldDB" id="A0A5K0X7D8"/>
<comment type="subcellular location">
    <subcellularLocation>
        <location evidence="1">Cell membrane</location>
        <topology evidence="1">Single-pass type I membrane protein</topology>
    </subcellularLocation>
</comment>
<keyword evidence="9 11" id="KW-0472">Membrane</keyword>
<sequence length="792" mass="88929">MEYRAAPPPPPFGLAPLFTWKFCIIFALFVVLHAGEGGTGVRAAAPCHSSQRLALLRFKRSLSRGSQTLLGSWQNESDCCMWKGVSCDNTTGFVTELNIYNLGVQVSEPDDSLFELRHLRHLELGRNIIGGVIPSRLTDLTELTNLGLSYCNFTGTIPEFFKQLSNLNLLDLSGNGLRGQIPPCLLNHPTLQTLYLGFNNLNGSLPEVDNGVSALKVLYFSPNMLHGGIPASIRNLQHLELLEATGNKFTGILHLSLFQDMKNLSYLSLSSNELTVRLPKLVDRVHRTEIFSRLEVLQLSACNIEGEFPWFLQNAKGLEVLDLSDNNISGKLPAWVWGLPNLQALFLSNNVIHGFEEAVNISVSMNLAMLNLNENQLRGQIPRGLICGLNHLEKVELNNNQLTDKLTRLLHNCSSKIKRVLDLSYNRLRGSLPNNWLTSFCQLEVLDLSNNQLHGPIPDKSEISSAAPLSVLNLNDNKLVGRLPRSLSNYSQLQVLNFAENDLRDVFPFWLSHLNHLHVLLLHTNRFYGSILSPFSEHIFPSLQILDISRNQFTGSLPPKLFQSFYSMMRKKPEFDQEFESLLPYEEEIILTIKGQTGMQEIMVILTFIDFSNNLFAGKIPEEIGLLEGLYSLNLSWNYLDGPIPKSLGHLQQMESLDLSHNHLSGSIPEELTRDTFLSVLDLSYNDLQGRIPQDNQLATFNATSFDGNPRLCGPPLPISCPTSKNGSQESIHRVEEKAPHPCWEYVATGSVGFAVGLLTMALPTLFIRRVEIWYWDRVDRALEALMFLLNH</sequence>
<feature type="transmembrane region" description="Helical" evidence="11">
    <location>
        <begin position="746"/>
        <end position="768"/>
    </location>
</feature>
<dbReference type="Gene3D" id="3.80.10.10">
    <property type="entry name" value="Ribonuclease Inhibitor"/>
    <property type="match status" value="3"/>
</dbReference>
<keyword evidence="7" id="KW-0677">Repeat</keyword>
<organism evidence="14">
    <name type="scientific">Nymphaea colorata</name>
    <name type="common">pocket water lily</name>
    <dbReference type="NCBI Taxonomy" id="210225"/>
    <lineage>
        <taxon>Eukaryota</taxon>
        <taxon>Viridiplantae</taxon>
        <taxon>Streptophyta</taxon>
        <taxon>Embryophyta</taxon>
        <taxon>Tracheophyta</taxon>
        <taxon>Spermatophyta</taxon>
        <taxon>Magnoliopsida</taxon>
        <taxon>Nymphaeales</taxon>
        <taxon>Nymphaeaceae</taxon>
        <taxon>Nymphaea</taxon>
    </lineage>
</organism>
<dbReference type="InterPro" id="IPR003591">
    <property type="entry name" value="Leu-rich_rpt_typical-subtyp"/>
</dbReference>
<evidence type="ECO:0000313" key="14">
    <source>
        <dbReference type="EMBL" id="VVV61372.1"/>
    </source>
</evidence>
<evidence type="ECO:0000256" key="11">
    <source>
        <dbReference type="SAM" id="Phobius"/>
    </source>
</evidence>
<proteinExistence type="inferred from homology"/>
<dbReference type="InterPro" id="IPR032675">
    <property type="entry name" value="LRR_dom_sf"/>
</dbReference>
<dbReference type="FunFam" id="3.80.10.10:FF:000213">
    <property type="entry name" value="Tyrosine-sulfated glycopeptide receptor 1"/>
    <property type="match status" value="1"/>
</dbReference>
<reference evidence="14" key="1">
    <citation type="submission" date="2019-09" db="EMBL/GenBank/DDBJ databases">
        <authorList>
            <person name="Zhang L."/>
        </authorList>
    </citation>
    <scope>NUCLEOTIDE SEQUENCE</scope>
</reference>
<evidence type="ECO:0000256" key="1">
    <source>
        <dbReference type="ARBA" id="ARBA00004251"/>
    </source>
</evidence>
<feature type="domain" description="Leucine-rich repeat-containing N-terminal plant-type" evidence="13">
    <location>
        <begin position="48"/>
        <end position="88"/>
    </location>
</feature>
<dbReference type="SUPFAM" id="SSF52058">
    <property type="entry name" value="L domain-like"/>
    <property type="match status" value="3"/>
</dbReference>
<dbReference type="PANTHER" id="PTHR48063:SF35">
    <property type="entry name" value="RECEPTOR-LIKE PROTEIN 12"/>
    <property type="match status" value="1"/>
</dbReference>
<keyword evidence="8 11" id="KW-1133">Transmembrane helix</keyword>
<keyword evidence="4" id="KW-0433">Leucine-rich repeat</keyword>
<gene>
    <name evidence="14" type="ORF">NYM_LOCUS4276</name>
</gene>
<name>A0A5K0X7D8_9MAGN</name>
<dbReference type="InterPro" id="IPR046956">
    <property type="entry name" value="RLP23-like"/>
</dbReference>
<evidence type="ECO:0000256" key="8">
    <source>
        <dbReference type="ARBA" id="ARBA00022989"/>
    </source>
</evidence>
<dbReference type="Pfam" id="PF08263">
    <property type="entry name" value="LRRNT_2"/>
    <property type="match status" value="1"/>
</dbReference>
<keyword evidence="3" id="KW-1003">Cell membrane</keyword>
<dbReference type="FunFam" id="3.80.10.10:FF:000400">
    <property type="entry name" value="Nuclear pore complex protein NUP107"/>
    <property type="match status" value="1"/>
</dbReference>
<dbReference type="InterPro" id="IPR001611">
    <property type="entry name" value="Leu-rich_rpt"/>
</dbReference>
<accession>A0A5K0X7D8</accession>
<evidence type="ECO:0000256" key="4">
    <source>
        <dbReference type="ARBA" id="ARBA00022614"/>
    </source>
</evidence>
<dbReference type="InterPro" id="IPR013210">
    <property type="entry name" value="LRR_N_plant-typ"/>
</dbReference>
<evidence type="ECO:0000256" key="6">
    <source>
        <dbReference type="ARBA" id="ARBA00022729"/>
    </source>
</evidence>
<dbReference type="OMA" id="ISSERWD"/>